<evidence type="ECO:0000313" key="1">
    <source>
        <dbReference type="EMBL" id="KAL0936854.1"/>
    </source>
</evidence>
<gene>
    <name evidence="1" type="ORF">CTRU02_209070</name>
</gene>
<name>A0ACC3YY36_COLTU</name>
<dbReference type="EMBL" id="VUJX02000005">
    <property type="protein sequence ID" value="KAL0936854.1"/>
    <property type="molecule type" value="Genomic_DNA"/>
</dbReference>
<proteinExistence type="predicted"/>
<comment type="caution">
    <text evidence="1">The sequence shown here is derived from an EMBL/GenBank/DDBJ whole genome shotgun (WGS) entry which is preliminary data.</text>
</comment>
<evidence type="ECO:0000313" key="2">
    <source>
        <dbReference type="Proteomes" id="UP000805649"/>
    </source>
</evidence>
<accession>A0ACC3YY36</accession>
<dbReference type="Proteomes" id="UP000805649">
    <property type="component" value="Unassembled WGS sequence"/>
</dbReference>
<sequence>MARSMDNISAENILSKPRGAADGEWTYNDRDAGANTQVAEAARKRRRRWIIIGLIVALIVIAGVVVGVLFAKNVIKTGSESAKDGAAAATQTPGGVNGDSPQPTSTSGPTATQTTGTATSSSRPTSVCSTSDSIPDSAKGTNSDVTSWSDMTDFNCTFTSELVGGLPIVGLNSTWDDSKQANPDVPALNKPWGSYTQRPIRGVNLGGWLSLEPFITPSLFDYPSDAGVQDEYTLCAHLGKDAAKVLEKHYSTFVTEKDFKAIADAGLDHIRLPFSYWAVKTYDNDPYPAGLSWRYLLRGIEWARKYGIRIKLDLHGLPGSQNGWNHSGRSGTVGWLKSSGQDVNFKRSLEIHDQVSKFFAQDRYKNIVVFYGLANEPAMSIPQDELTKWTSDAYEVVRKNGISATQVFSESMRGLEAWGGKLTGYGDSLAIDVHEYVIFDVNILKFKHAEKIAYICKTWTAQLQGSMAKTAGFGPTMVAEWSQADTDCTKHLNGMNAGSRWVGTFAGKTTPACPTEDSQCSCDLANADPSTYTAEYKAFLLTWAEAQMSVFEKTWGWFYWTWKSESAHLWSYEAGLKGKFLPARANERSWDCSKPVPSFGNLPEYY</sequence>
<reference evidence="1 2" key="1">
    <citation type="journal article" date="2020" name="Phytopathology">
        <title>Genome Sequence Resources of Colletotrichum truncatum, C. plurivorum, C. musicola, and C. sojae: Four Species Pathogenic to Soybean (Glycine max).</title>
        <authorList>
            <person name="Rogerio F."/>
            <person name="Boufleur T.R."/>
            <person name="Ciampi-Guillardi M."/>
            <person name="Sukno S.A."/>
            <person name="Thon M.R."/>
            <person name="Massola Junior N.S."/>
            <person name="Baroncelli R."/>
        </authorList>
    </citation>
    <scope>NUCLEOTIDE SEQUENCE [LARGE SCALE GENOMIC DNA]</scope>
    <source>
        <strain evidence="1 2">CMES1059</strain>
    </source>
</reference>
<protein>
    <submittedName>
        <fullName evidence="1">Glucan 1,3-beta-glucosidase D 1</fullName>
    </submittedName>
</protein>
<organism evidence="1 2">
    <name type="scientific">Colletotrichum truncatum</name>
    <name type="common">Anthracnose fungus</name>
    <name type="synonym">Colletotrichum capsici</name>
    <dbReference type="NCBI Taxonomy" id="5467"/>
    <lineage>
        <taxon>Eukaryota</taxon>
        <taxon>Fungi</taxon>
        <taxon>Dikarya</taxon>
        <taxon>Ascomycota</taxon>
        <taxon>Pezizomycotina</taxon>
        <taxon>Sordariomycetes</taxon>
        <taxon>Hypocreomycetidae</taxon>
        <taxon>Glomerellales</taxon>
        <taxon>Glomerellaceae</taxon>
        <taxon>Colletotrichum</taxon>
        <taxon>Colletotrichum truncatum species complex</taxon>
    </lineage>
</organism>
<keyword evidence="2" id="KW-1185">Reference proteome</keyword>